<dbReference type="PANTHER" id="PTHR43289:SF6">
    <property type="entry name" value="SERINE_THREONINE-PROTEIN KINASE NEKL-3"/>
    <property type="match status" value="1"/>
</dbReference>
<evidence type="ECO:0000259" key="8">
    <source>
        <dbReference type="PROSITE" id="PS50011"/>
    </source>
</evidence>
<dbReference type="GO" id="GO:0004674">
    <property type="term" value="F:protein serine/threonine kinase activity"/>
    <property type="evidence" value="ECO:0007669"/>
    <property type="project" value="UniProtKB-KW"/>
</dbReference>
<organism evidence="9 10">
    <name type="scientific">Bugula neritina</name>
    <name type="common">Brown bryozoan</name>
    <name type="synonym">Sertularia neritina</name>
    <dbReference type="NCBI Taxonomy" id="10212"/>
    <lineage>
        <taxon>Eukaryota</taxon>
        <taxon>Metazoa</taxon>
        <taxon>Spiralia</taxon>
        <taxon>Lophotrochozoa</taxon>
        <taxon>Bryozoa</taxon>
        <taxon>Gymnolaemata</taxon>
        <taxon>Cheilostomatida</taxon>
        <taxon>Flustrina</taxon>
        <taxon>Buguloidea</taxon>
        <taxon>Bugulidae</taxon>
        <taxon>Bugula</taxon>
    </lineage>
</organism>
<dbReference type="Proteomes" id="UP000593567">
    <property type="component" value="Unassembled WGS sequence"/>
</dbReference>
<evidence type="ECO:0000256" key="7">
    <source>
        <dbReference type="RuleBase" id="RU000304"/>
    </source>
</evidence>
<name>A0A7J7KIA8_BUGNE</name>
<dbReference type="Pfam" id="PF00069">
    <property type="entry name" value="Pkinase"/>
    <property type="match status" value="1"/>
</dbReference>
<dbReference type="InterPro" id="IPR008271">
    <property type="entry name" value="Ser/Thr_kinase_AS"/>
</dbReference>
<evidence type="ECO:0000313" key="9">
    <source>
        <dbReference type="EMBL" id="KAF6037196.1"/>
    </source>
</evidence>
<dbReference type="FunFam" id="3.30.200.20:FF:000240">
    <property type="entry name" value="Serine/threonine-protein kinase Nek7"/>
    <property type="match status" value="1"/>
</dbReference>
<dbReference type="PROSITE" id="PS50011">
    <property type="entry name" value="PROTEIN_KINASE_DOM"/>
    <property type="match status" value="1"/>
</dbReference>
<dbReference type="Gene3D" id="1.10.510.10">
    <property type="entry name" value="Transferase(Phosphotransferase) domain 1"/>
    <property type="match status" value="1"/>
</dbReference>
<dbReference type="EC" id="2.7.11.34" evidence="5"/>
<comment type="similarity">
    <text evidence="7">Belongs to the protein kinase superfamily.</text>
</comment>
<gene>
    <name evidence="9" type="ORF">EB796_004500</name>
</gene>
<comment type="caution">
    <text evidence="9">The sequence shown here is derived from an EMBL/GenBank/DDBJ whole genome shotgun (WGS) entry which is preliminary data.</text>
</comment>
<dbReference type="PANTHER" id="PTHR43289">
    <property type="entry name" value="MITOGEN-ACTIVATED PROTEIN KINASE KINASE KINASE 20-RELATED"/>
    <property type="match status" value="1"/>
</dbReference>
<dbReference type="SUPFAM" id="SSF56112">
    <property type="entry name" value="Protein kinase-like (PK-like)"/>
    <property type="match status" value="1"/>
</dbReference>
<accession>A0A7J7KIA8</accession>
<keyword evidence="2 6" id="KW-0547">Nucleotide-binding</keyword>
<keyword evidence="3" id="KW-0418">Kinase</keyword>
<sequence>MAAEMDITHSDSNGTSGDKYNAMKNFEIDKKIGKGQFSEVYRARCVVDNTIVALKKVQIFEMMDAKARQDCIKEIDLLKQLNHPNIIKYLASFIEDNDLNIVLELADAGDLSRMIKHFKKQNRLIPERTVWKYFIQICGALSHMHDRRIMHRDIKPANVFITAQGIVKLGDLGLGRYFSSKTTRAVSLGNVYIYCGNYWDALLFPVVGTPYYMSPERIHEKGYDFKSDIWSLGCLLYELRNLIAECINSNPDKRPDIKYVFEVANTMHMRGVQAAQQPAE</sequence>
<feature type="binding site" evidence="6">
    <location>
        <position position="55"/>
    </location>
    <ligand>
        <name>ATP</name>
        <dbReference type="ChEBI" id="CHEBI:30616"/>
    </ligand>
</feature>
<evidence type="ECO:0000256" key="5">
    <source>
        <dbReference type="ARBA" id="ARBA00039067"/>
    </source>
</evidence>
<dbReference type="InterPro" id="IPR000719">
    <property type="entry name" value="Prot_kinase_dom"/>
</dbReference>
<keyword evidence="4 6" id="KW-0067">ATP-binding</keyword>
<dbReference type="GO" id="GO:0005524">
    <property type="term" value="F:ATP binding"/>
    <property type="evidence" value="ECO:0007669"/>
    <property type="project" value="UniProtKB-UniRule"/>
</dbReference>
<evidence type="ECO:0000313" key="10">
    <source>
        <dbReference type="Proteomes" id="UP000593567"/>
    </source>
</evidence>
<keyword evidence="1" id="KW-0808">Transferase</keyword>
<dbReference type="AlphaFoldDB" id="A0A7J7KIA8"/>
<protein>
    <recommendedName>
        <fullName evidence="5">NEK6-subfamily protein kinase</fullName>
        <ecNumber evidence="5">2.7.11.34</ecNumber>
    </recommendedName>
</protein>
<evidence type="ECO:0000256" key="1">
    <source>
        <dbReference type="ARBA" id="ARBA00022679"/>
    </source>
</evidence>
<evidence type="ECO:0000256" key="2">
    <source>
        <dbReference type="ARBA" id="ARBA00022741"/>
    </source>
</evidence>
<feature type="domain" description="Protein kinase" evidence="8">
    <location>
        <begin position="26"/>
        <end position="280"/>
    </location>
</feature>
<proteinExistence type="inferred from homology"/>
<dbReference type="PROSITE" id="PS00107">
    <property type="entry name" value="PROTEIN_KINASE_ATP"/>
    <property type="match status" value="1"/>
</dbReference>
<dbReference type="InterPro" id="IPR017441">
    <property type="entry name" value="Protein_kinase_ATP_BS"/>
</dbReference>
<evidence type="ECO:0000256" key="6">
    <source>
        <dbReference type="PROSITE-ProRule" id="PRU10141"/>
    </source>
</evidence>
<dbReference type="InterPro" id="IPR011009">
    <property type="entry name" value="Kinase-like_dom_sf"/>
</dbReference>
<dbReference type="PROSITE" id="PS00108">
    <property type="entry name" value="PROTEIN_KINASE_ST"/>
    <property type="match status" value="1"/>
</dbReference>
<keyword evidence="7" id="KW-0723">Serine/threonine-protein kinase</keyword>
<dbReference type="OrthoDB" id="248923at2759"/>
<dbReference type="Gene3D" id="3.30.200.20">
    <property type="entry name" value="Phosphorylase Kinase, domain 1"/>
    <property type="match status" value="2"/>
</dbReference>
<dbReference type="EMBL" id="VXIV02000607">
    <property type="protein sequence ID" value="KAF6037196.1"/>
    <property type="molecule type" value="Genomic_DNA"/>
</dbReference>
<evidence type="ECO:0000256" key="4">
    <source>
        <dbReference type="ARBA" id="ARBA00022840"/>
    </source>
</evidence>
<dbReference type="PIRSF" id="PIRSF000654">
    <property type="entry name" value="Integrin-linked_kinase"/>
    <property type="match status" value="1"/>
</dbReference>
<reference evidence="9" key="1">
    <citation type="submission" date="2020-06" db="EMBL/GenBank/DDBJ databases">
        <title>Draft genome of Bugula neritina, a colonial animal packing powerful symbionts and potential medicines.</title>
        <authorList>
            <person name="Rayko M."/>
        </authorList>
    </citation>
    <scope>NUCLEOTIDE SEQUENCE [LARGE SCALE GENOMIC DNA]</scope>
    <source>
        <strain evidence="9">Kwan_BN1</strain>
    </source>
</reference>
<keyword evidence="10" id="KW-1185">Reference proteome</keyword>
<dbReference type="FunFam" id="3.30.200.20:FF:000204">
    <property type="entry name" value="Serine/threonine-protein kinase Nek7"/>
    <property type="match status" value="1"/>
</dbReference>
<dbReference type="SMART" id="SM00220">
    <property type="entry name" value="S_TKc"/>
    <property type="match status" value="1"/>
</dbReference>
<evidence type="ECO:0000256" key="3">
    <source>
        <dbReference type="ARBA" id="ARBA00022777"/>
    </source>
</evidence>